<accession>A7IN09</accession>
<feature type="transmembrane region" description="Helical" evidence="1">
    <location>
        <begin position="37"/>
        <end position="60"/>
    </location>
</feature>
<keyword evidence="1" id="KW-0472">Membrane</keyword>
<reference evidence="2 3" key="1">
    <citation type="submission" date="2007-07" db="EMBL/GenBank/DDBJ databases">
        <title>Complete sequence of chromosome of Xanthobacter autotrophicus Py2.</title>
        <authorList>
            <consortium name="US DOE Joint Genome Institute"/>
            <person name="Copeland A."/>
            <person name="Lucas S."/>
            <person name="Lapidus A."/>
            <person name="Barry K."/>
            <person name="Glavina del Rio T."/>
            <person name="Hammon N."/>
            <person name="Israni S."/>
            <person name="Dalin E."/>
            <person name="Tice H."/>
            <person name="Pitluck S."/>
            <person name="Sims D."/>
            <person name="Brettin T."/>
            <person name="Bruce D."/>
            <person name="Detter J.C."/>
            <person name="Han C."/>
            <person name="Tapia R."/>
            <person name="Brainard J."/>
            <person name="Schmutz J."/>
            <person name="Larimer F."/>
            <person name="Land M."/>
            <person name="Hauser L."/>
            <person name="Kyrpides N."/>
            <person name="Kim E."/>
            <person name="Ensigns S.A."/>
            <person name="Richardson P."/>
        </authorList>
    </citation>
    <scope>NUCLEOTIDE SEQUENCE [LARGE SCALE GENOMIC DNA]</scope>
    <source>
        <strain evidence="3">ATCC BAA-1158 / Py2</strain>
    </source>
</reference>
<dbReference type="Proteomes" id="UP000002417">
    <property type="component" value="Chromosome"/>
</dbReference>
<proteinExistence type="predicted"/>
<dbReference type="eggNOG" id="ENOG5033EN6">
    <property type="taxonomic scope" value="Bacteria"/>
</dbReference>
<gene>
    <name evidence="2" type="ordered locus">Xaut_4181</name>
</gene>
<protein>
    <submittedName>
        <fullName evidence="2">Uncharacterized protein</fullName>
    </submittedName>
</protein>
<keyword evidence="1" id="KW-0812">Transmembrane</keyword>
<dbReference type="KEGG" id="xau:Xaut_4181"/>
<organism evidence="2 3">
    <name type="scientific">Xanthobacter autotrophicus (strain ATCC BAA-1158 / Py2)</name>
    <dbReference type="NCBI Taxonomy" id="78245"/>
    <lineage>
        <taxon>Bacteria</taxon>
        <taxon>Pseudomonadati</taxon>
        <taxon>Pseudomonadota</taxon>
        <taxon>Alphaproteobacteria</taxon>
        <taxon>Hyphomicrobiales</taxon>
        <taxon>Xanthobacteraceae</taxon>
        <taxon>Xanthobacter</taxon>
    </lineage>
</organism>
<evidence type="ECO:0000313" key="3">
    <source>
        <dbReference type="Proteomes" id="UP000002417"/>
    </source>
</evidence>
<dbReference type="AlphaFoldDB" id="A7IN09"/>
<name>A7IN09_XANP2</name>
<dbReference type="EMBL" id="CP000781">
    <property type="protein sequence ID" value="ABS69402.1"/>
    <property type="molecule type" value="Genomic_DNA"/>
</dbReference>
<keyword evidence="1" id="KW-1133">Transmembrane helix</keyword>
<keyword evidence="3" id="KW-1185">Reference proteome</keyword>
<dbReference type="HOGENOM" id="CLU_1948000_0_0_5"/>
<evidence type="ECO:0000313" key="2">
    <source>
        <dbReference type="EMBL" id="ABS69402.1"/>
    </source>
</evidence>
<sequence length="129" mass="12607">MSGLHSAPICGSKLPAPPGMGGCEGVACMTIMKTARAFGFGGVVAVGLLGTLLSGTAALADKAAADRCATKLPPDAKAIYASSAPLLVPGADGRAVVTEQTRGLVLSGKIAHATAAESAKAAATCLVMR</sequence>
<evidence type="ECO:0000256" key="1">
    <source>
        <dbReference type="SAM" id="Phobius"/>
    </source>
</evidence>